<name>A0A254PZK5_9BURK</name>
<evidence type="ECO:0000313" key="1">
    <source>
        <dbReference type="EMBL" id="OWS71993.1"/>
    </source>
</evidence>
<dbReference type="AlphaFoldDB" id="A0A254PZK5"/>
<gene>
    <name evidence="1" type="ORF">CBI30_03940</name>
</gene>
<protein>
    <submittedName>
        <fullName evidence="1">Uncharacterized protein</fullName>
    </submittedName>
</protein>
<evidence type="ECO:0000313" key="2">
    <source>
        <dbReference type="Proteomes" id="UP000198104"/>
    </source>
</evidence>
<dbReference type="RefSeq" id="WP_088527028.1">
    <property type="nucleotide sequence ID" value="NZ_NGUO01000006.1"/>
</dbReference>
<dbReference type="EMBL" id="NGUO01000006">
    <property type="protein sequence ID" value="OWS71993.1"/>
    <property type="molecule type" value="Genomic_DNA"/>
</dbReference>
<dbReference type="OrthoDB" id="7057521at2"/>
<comment type="caution">
    <text evidence="1">The sequence shown here is derived from an EMBL/GenBank/DDBJ whole genome shotgun (WGS) entry which is preliminary data.</text>
</comment>
<sequence length="279" mass="31460">MHAREWRAQIAGINLNEIKQGLFGSLKNTDTRSLEKVDNLSNKLILEFTKTSARFDSALEILGVPDGLKLQIKSRWKKSKKPNLCQFSPYAAHILKVVIFFSLAVSAGHISADRATNQVDIAYFFYAPFCHIFVSSDKLHQRCAPFLLRKDQTFIWGQTLKSDLNTLDSYYKSLSDEIKNTGIYSFARSLPKSSNGIIREIFSTHSPNLLIESPPIPTDPSKHKALVNTVNEWVTAPTVNKLAINPINESKAFVIERHVSPKRGSWIQIQTKNNDDSVT</sequence>
<reference evidence="1 2" key="1">
    <citation type="submission" date="2017-05" db="EMBL/GenBank/DDBJ databases">
        <title>Polynucleobacter sp. MWH-K35W1 isolated from the permanently anoxic monimolimnion of a meromictic lake.</title>
        <authorList>
            <person name="Hahn M.W."/>
        </authorList>
    </citation>
    <scope>NUCLEOTIDE SEQUENCE [LARGE SCALE GENOMIC DNA]</scope>
    <source>
        <strain evidence="1 2">MWH-K35W1</strain>
    </source>
</reference>
<dbReference type="Proteomes" id="UP000198104">
    <property type="component" value="Unassembled WGS sequence"/>
</dbReference>
<proteinExistence type="predicted"/>
<keyword evidence="2" id="KW-1185">Reference proteome</keyword>
<organism evidence="1 2">
    <name type="scientific">Polynucleobacter aenigmaticus</name>
    <dbReference type="NCBI Taxonomy" id="1743164"/>
    <lineage>
        <taxon>Bacteria</taxon>
        <taxon>Pseudomonadati</taxon>
        <taxon>Pseudomonadota</taxon>
        <taxon>Betaproteobacteria</taxon>
        <taxon>Burkholderiales</taxon>
        <taxon>Burkholderiaceae</taxon>
        <taxon>Polynucleobacter</taxon>
    </lineage>
</organism>
<accession>A0A254PZK5</accession>